<dbReference type="EMBL" id="CAJOBQ010005387">
    <property type="protein sequence ID" value="CAF4655207.1"/>
    <property type="molecule type" value="Genomic_DNA"/>
</dbReference>
<dbReference type="Proteomes" id="UP000663869">
    <property type="component" value="Unassembled WGS sequence"/>
</dbReference>
<dbReference type="Proteomes" id="UP000663848">
    <property type="component" value="Unassembled WGS sequence"/>
</dbReference>
<dbReference type="Proteomes" id="UP000663833">
    <property type="component" value="Unassembled WGS sequence"/>
</dbReference>
<evidence type="ECO:0000313" key="7">
    <source>
        <dbReference type="Proteomes" id="UP000663872"/>
    </source>
</evidence>
<dbReference type="Proteomes" id="UP000663851">
    <property type="component" value="Unassembled WGS sequence"/>
</dbReference>
<proteinExistence type="predicted"/>
<reference evidence="3" key="1">
    <citation type="submission" date="2021-02" db="EMBL/GenBank/DDBJ databases">
        <authorList>
            <person name="Nowell W R."/>
        </authorList>
    </citation>
    <scope>NUCLEOTIDE SEQUENCE</scope>
</reference>
<dbReference type="Proteomes" id="UP000663872">
    <property type="component" value="Unassembled WGS sequence"/>
</dbReference>
<evidence type="ECO:0000313" key="5">
    <source>
        <dbReference type="EMBL" id="CAF4655207.1"/>
    </source>
</evidence>
<evidence type="ECO:0000313" key="4">
    <source>
        <dbReference type="EMBL" id="CAF4546755.1"/>
    </source>
</evidence>
<dbReference type="Proteomes" id="UP000663862">
    <property type="component" value="Unassembled WGS sequence"/>
</dbReference>
<dbReference type="EMBL" id="CAJOBR010007826">
    <property type="protein sequence ID" value="CAF4869686.1"/>
    <property type="molecule type" value="Genomic_DNA"/>
</dbReference>
<organism evidence="3 7">
    <name type="scientific">Rotaria socialis</name>
    <dbReference type="NCBI Taxonomy" id="392032"/>
    <lineage>
        <taxon>Eukaryota</taxon>
        <taxon>Metazoa</taxon>
        <taxon>Spiralia</taxon>
        <taxon>Gnathifera</taxon>
        <taxon>Rotifera</taxon>
        <taxon>Eurotatoria</taxon>
        <taxon>Bdelloidea</taxon>
        <taxon>Philodinida</taxon>
        <taxon>Philodinidae</taxon>
        <taxon>Rotaria</taxon>
    </lineage>
</organism>
<dbReference type="EMBL" id="CAJNYT010005366">
    <property type="protein sequence ID" value="CAF3731505.1"/>
    <property type="molecule type" value="Genomic_DNA"/>
</dbReference>
<evidence type="ECO:0000313" key="6">
    <source>
        <dbReference type="EMBL" id="CAF4869686.1"/>
    </source>
</evidence>
<accession>A0A818WY23</accession>
<comment type="caution">
    <text evidence="3">The sequence shown here is derived from an EMBL/GenBank/DDBJ whole genome shotgun (WGS) entry which is preliminary data.</text>
</comment>
<dbReference type="EMBL" id="CAJNYU010001525">
    <property type="protein sequence ID" value="CAF3444732.1"/>
    <property type="molecule type" value="Genomic_DNA"/>
</dbReference>
<sequence>MVLFSIAIEIGELVSYLTVLSNATSLLVVVIVFSAFEIIFHVISIIGLCGEENEYCEEFAKNRCALPARVVLYGLLFETQILFLFLDTNLPFRGTCYELLIIFSTLFDLSSIDKLAKQCCRMTENNNENNLLTL</sequence>
<gene>
    <name evidence="1" type="ORF">FME351_LOCUS12947</name>
    <name evidence="3" type="ORF">GRG538_LOCUS30294</name>
    <name evidence="4" type="ORF">HFQ381_LOCUS30646</name>
    <name evidence="2" type="ORF">LUA448_LOCUS23834</name>
    <name evidence="6" type="ORF">QYT958_LOCUS28553</name>
    <name evidence="5" type="ORF">TSG867_LOCUS31016</name>
</gene>
<dbReference type="EMBL" id="CAJNYD010003102">
    <property type="protein sequence ID" value="CAF3477927.1"/>
    <property type="molecule type" value="Genomic_DNA"/>
</dbReference>
<dbReference type="EMBL" id="CAJOBO010005559">
    <property type="protein sequence ID" value="CAF4546755.1"/>
    <property type="molecule type" value="Genomic_DNA"/>
</dbReference>
<evidence type="ECO:0000313" key="3">
    <source>
        <dbReference type="EMBL" id="CAF3731505.1"/>
    </source>
</evidence>
<evidence type="ECO:0000313" key="2">
    <source>
        <dbReference type="EMBL" id="CAF3477927.1"/>
    </source>
</evidence>
<dbReference type="AlphaFoldDB" id="A0A818WY23"/>
<evidence type="ECO:0000313" key="1">
    <source>
        <dbReference type="EMBL" id="CAF3444732.1"/>
    </source>
</evidence>
<protein>
    <submittedName>
        <fullName evidence="3">Uncharacterized protein</fullName>
    </submittedName>
</protein>
<name>A0A818WY23_9BILA</name>